<feature type="compositionally biased region" description="Polar residues" evidence="1">
    <location>
        <begin position="1"/>
        <end position="16"/>
    </location>
</feature>
<proteinExistence type="predicted"/>
<evidence type="ECO:0000313" key="3">
    <source>
        <dbReference type="Proteomes" id="UP000238479"/>
    </source>
</evidence>
<reference evidence="2 3" key="1">
    <citation type="journal article" date="2018" name="Nat. Genet.">
        <title>The Rosa genome provides new insights in the design of modern roses.</title>
        <authorList>
            <person name="Bendahmane M."/>
        </authorList>
    </citation>
    <scope>NUCLEOTIDE SEQUENCE [LARGE SCALE GENOMIC DNA]</scope>
    <source>
        <strain evidence="3">cv. Old Blush</strain>
    </source>
</reference>
<dbReference type="Proteomes" id="UP000238479">
    <property type="component" value="Chromosome 7"/>
</dbReference>
<feature type="region of interest" description="Disordered" evidence="1">
    <location>
        <begin position="1"/>
        <end position="28"/>
    </location>
</feature>
<comment type="caution">
    <text evidence="2">The sequence shown here is derived from an EMBL/GenBank/DDBJ whole genome shotgun (WGS) entry which is preliminary data.</text>
</comment>
<dbReference type="AlphaFoldDB" id="A0A2P6PFQ5"/>
<dbReference type="Gramene" id="PRQ20762">
    <property type="protein sequence ID" value="PRQ20762"/>
    <property type="gene ID" value="RchiOBHm_Chr7g0231661"/>
</dbReference>
<accession>A0A2P6PFQ5</accession>
<evidence type="ECO:0000256" key="1">
    <source>
        <dbReference type="SAM" id="MobiDB-lite"/>
    </source>
</evidence>
<organism evidence="2 3">
    <name type="scientific">Rosa chinensis</name>
    <name type="common">China rose</name>
    <dbReference type="NCBI Taxonomy" id="74649"/>
    <lineage>
        <taxon>Eukaryota</taxon>
        <taxon>Viridiplantae</taxon>
        <taxon>Streptophyta</taxon>
        <taxon>Embryophyta</taxon>
        <taxon>Tracheophyta</taxon>
        <taxon>Spermatophyta</taxon>
        <taxon>Magnoliopsida</taxon>
        <taxon>eudicotyledons</taxon>
        <taxon>Gunneridae</taxon>
        <taxon>Pentapetalae</taxon>
        <taxon>rosids</taxon>
        <taxon>fabids</taxon>
        <taxon>Rosales</taxon>
        <taxon>Rosaceae</taxon>
        <taxon>Rosoideae</taxon>
        <taxon>Rosoideae incertae sedis</taxon>
        <taxon>Rosa</taxon>
    </lineage>
</organism>
<keyword evidence="3" id="KW-1185">Reference proteome</keyword>
<evidence type="ECO:0000313" key="2">
    <source>
        <dbReference type="EMBL" id="PRQ20762.1"/>
    </source>
</evidence>
<protein>
    <submittedName>
        <fullName evidence="2">Uncharacterized protein</fullName>
    </submittedName>
</protein>
<name>A0A2P6PFQ5_ROSCH</name>
<gene>
    <name evidence="2" type="ORF">RchiOBHm_Chr7g0231661</name>
</gene>
<sequence length="75" mass="8414">MLTFVTSVSSQGSVISNGRKGSADRNFNNERGWKAQSELDMCAKGLEMNNLSRLMGSEAVNYTCVEWRSCMRRCL</sequence>
<dbReference type="EMBL" id="PDCK01000045">
    <property type="protein sequence ID" value="PRQ20762.1"/>
    <property type="molecule type" value="Genomic_DNA"/>
</dbReference>